<keyword evidence="9" id="KW-1185">Reference proteome</keyword>
<feature type="signal peptide" evidence="7">
    <location>
        <begin position="1"/>
        <end position="17"/>
    </location>
</feature>
<dbReference type="eggNOG" id="COG1280">
    <property type="taxonomic scope" value="Bacteria"/>
</dbReference>
<dbReference type="PANTHER" id="PTHR30086:SF20">
    <property type="entry name" value="ARGININE EXPORTER PROTEIN ARGO-RELATED"/>
    <property type="match status" value="1"/>
</dbReference>
<dbReference type="KEGG" id="esj:SJ05684_b57270"/>
<evidence type="ECO:0000256" key="2">
    <source>
        <dbReference type="ARBA" id="ARBA00022475"/>
    </source>
</evidence>
<name>A0A249PN39_9HYPH</name>
<proteinExistence type="predicted"/>
<geneLocation type="plasmid" evidence="9">
    <name>psj05684b</name>
</geneLocation>
<gene>
    <name evidence="8" type="ORF">SJ05684_b57270</name>
</gene>
<evidence type="ECO:0000256" key="6">
    <source>
        <dbReference type="SAM" id="Phobius"/>
    </source>
</evidence>
<feature type="transmembrane region" description="Helical" evidence="6">
    <location>
        <begin position="41"/>
        <end position="64"/>
    </location>
</feature>
<dbReference type="AlphaFoldDB" id="A0A249PN39"/>
<protein>
    <submittedName>
        <fullName evidence="8">Transporter, LysE family</fullName>
    </submittedName>
</protein>
<dbReference type="PANTHER" id="PTHR30086">
    <property type="entry name" value="ARGININE EXPORTER PROTEIN ARGO"/>
    <property type="match status" value="1"/>
</dbReference>
<evidence type="ECO:0000256" key="7">
    <source>
        <dbReference type="SAM" id="SignalP"/>
    </source>
</evidence>
<sequence>MPMSLALYLSMSSFALAASISPGPVNIVALTTGLHHGFRASLRHVTGATVGFTALLLLGGFGIAEVLLRWPGATRLIGGAGVAFLLYLAWNLWVSDGRTSAGLATQPPSIAAGFTQQWLNPKAWIAAIAGMGAFGTGGGTLRICLFAALYFAICYASIAAWAYAGARLRHYLDDARRVRAFNRAMAALLALSAAYLALGG</sequence>
<dbReference type="RefSeq" id="WP_244426668.1">
    <property type="nucleotide sequence ID" value="NZ_AJQT01000077.1"/>
</dbReference>
<dbReference type="EMBL" id="CP023068">
    <property type="protein sequence ID" value="ASY66709.1"/>
    <property type="molecule type" value="Genomic_DNA"/>
</dbReference>
<dbReference type="GO" id="GO:0015171">
    <property type="term" value="F:amino acid transmembrane transporter activity"/>
    <property type="evidence" value="ECO:0007669"/>
    <property type="project" value="TreeGrafter"/>
</dbReference>
<keyword evidence="7" id="KW-0732">Signal</keyword>
<feature type="transmembrane region" description="Helical" evidence="6">
    <location>
        <begin position="140"/>
        <end position="164"/>
    </location>
</feature>
<keyword evidence="4 6" id="KW-1133">Transmembrane helix</keyword>
<comment type="subcellular location">
    <subcellularLocation>
        <location evidence="1">Cell membrane</location>
        <topology evidence="1">Multi-pass membrane protein</topology>
    </subcellularLocation>
</comment>
<feature type="transmembrane region" description="Helical" evidence="6">
    <location>
        <begin position="180"/>
        <end position="198"/>
    </location>
</feature>
<evidence type="ECO:0000256" key="5">
    <source>
        <dbReference type="ARBA" id="ARBA00023136"/>
    </source>
</evidence>
<evidence type="ECO:0000256" key="4">
    <source>
        <dbReference type="ARBA" id="ARBA00022989"/>
    </source>
</evidence>
<accession>A0A249PN39</accession>
<organism evidence="8 9">
    <name type="scientific">Sinorhizobium sojae CCBAU 05684</name>
    <dbReference type="NCBI Taxonomy" id="716928"/>
    <lineage>
        <taxon>Bacteria</taxon>
        <taxon>Pseudomonadati</taxon>
        <taxon>Pseudomonadota</taxon>
        <taxon>Alphaproteobacteria</taxon>
        <taxon>Hyphomicrobiales</taxon>
        <taxon>Rhizobiaceae</taxon>
        <taxon>Sinorhizobium/Ensifer group</taxon>
        <taxon>Sinorhizobium</taxon>
    </lineage>
</organism>
<keyword evidence="3 6" id="KW-0812">Transmembrane</keyword>
<evidence type="ECO:0000256" key="1">
    <source>
        <dbReference type="ARBA" id="ARBA00004651"/>
    </source>
</evidence>
<dbReference type="STRING" id="716928.GCA_000261485_03755"/>
<evidence type="ECO:0000313" key="8">
    <source>
        <dbReference type="EMBL" id="ASY66709.1"/>
    </source>
</evidence>
<reference evidence="8 9" key="1">
    <citation type="submission" date="2017-08" db="EMBL/GenBank/DDBJ databases">
        <title>Multipartite genome sequences of Sinorhizobium species nodulating soybeans.</title>
        <authorList>
            <person name="Tian C.F."/>
        </authorList>
    </citation>
    <scope>NUCLEOTIDE SEQUENCE [LARGE SCALE GENOMIC DNA]</scope>
    <source>
        <strain evidence="8 9">CCBAU 05684</strain>
        <plasmid evidence="9">psj05684b</plasmid>
    </source>
</reference>
<dbReference type="Proteomes" id="UP000217211">
    <property type="component" value="Plasmid pSJ05684b"/>
</dbReference>
<feature type="transmembrane region" description="Helical" evidence="6">
    <location>
        <begin position="76"/>
        <end position="93"/>
    </location>
</feature>
<keyword evidence="8" id="KW-0614">Plasmid</keyword>
<dbReference type="GO" id="GO:0005886">
    <property type="term" value="C:plasma membrane"/>
    <property type="evidence" value="ECO:0007669"/>
    <property type="project" value="UniProtKB-SubCell"/>
</dbReference>
<dbReference type="InterPro" id="IPR001123">
    <property type="entry name" value="LeuE-type"/>
</dbReference>
<feature type="chain" id="PRO_5012264539" evidence="7">
    <location>
        <begin position="18"/>
        <end position="200"/>
    </location>
</feature>
<evidence type="ECO:0000313" key="9">
    <source>
        <dbReference type="Proteomes" id="UP000217211"/>
    </source>
</evidence>
<keyword evidence="2" id="KW-1003">Cell membrane</keyword>
<keyword evidence="5 6" id="KW-0472">Membrane</keyword>
<dbReference type="GO" id="GO:0033228">
    <property type="term" value="P:cysteine export across plasma membrane"/>
    <property type="evidence" value="ECO:0007669"/>
    <property type="project" value="TreeGrafter"/>
</dbReference>
<dbReference type="Pfam" id="PF01810">
    <property type="entry name" value="LysE"/>
    <property type="match status" value="1"/>
</dbReference>
<evidence type="ECO:0000256" key="3">
    <source>
        <dbReference type="ARBA" id="ARBA00022692"/>
    </source>
</evidence>